<dbReference type="PANTHER" id="PTHR43135">
    <property type="entry name" value="ALPHA-D-RIBOSE 1-METHYLPHOSPHONATE 5-TRIPHOSPHATE DIPHOSPHATASE"/>
    <property type="match status" value="1"/>
</dbReference>
<dbReference type="InterPro" id="IPR057744">
    <property type="entry name" value="OTAase-like"/>
</dbReference>
<evidence type="ECO:0000259" key="9">
    <source>
        <dbReference type="Pfam" id="PF01979"/>
    </source>
</evidence>
<evidence type="ECO:0000256" key="5">
    <source>
        <dbReference type="ARBA" id="ARBA00022833"/>
    </source>
</evidence>
<dbReference type="SUPFAM" id="SSF51338">
    <property type="entry name" value="Composite domain of metallo-dependent hydrolases"/>
    <property type="match status" value="2"/>
</dbReference>
<evidence type="ECO:0000313" key="11">
    <source>
        <dbReference type="Proteomes" id="UP001305779"/>
    </source>
</evidence>
<feature type="domain" description="Peptidase M48" evidence="8">
    <location>
        <begin position="158"/>
        <end position="334"/>
    </location>
</feature>
<dbReference type="Proteomes" id="UP001305779">
    <property type="component" value="Unassembled WGS sequence"/>
</dbReference>
<feature type="transmembrane region" description="Helical" evidence="7">
    <location>
        <begin position="241"/>
        <end position="260"/>
    </location>
</feature>
<keyword evidence="11" id="KW-1185">Reference proteome</keyword>
<keyword evidence="3" id="KW-0479">Metal-binding</keyword>
<dbReference type="Gene3D" id="2.30.40.10">
    <property type="entry name" value="Urease, subunit C, domain 1"/>
    <property type="match status" value="1"/>
</dbReference>
<evidence type="ECO:0008006" key="12">
    <source>
        <dbReference type="Google" id="ProtNLM"/>
    </source>
</evidence>
<evidence type="ECO:0000256" key="2">
    <source>
        <dbReference type="ARBA" id="ARBA00022670"/>
    </source>
</evidence>
<keyword evidence="7" id="KW-0472">Membrane</keyword>
<dbReference type="Pfam" id="PF01979">
    <property type="entry name" value="Amidohydro_1"/>
    <property type="match status" value="1"/>
</dbReference>
<evidence type="ECO:0000256" key="3">
    <source>
        <dbReference type="ARBA" id="ARBA00022723"/>
    </source>
</evidence>
<proteinExistence type="predicted"/>
<keyword evidence="7" id="KW-1133">Transmembrane helix</keyword>
<keyword evidence="6" id="KW-0482">Metalloprotease</keyword>
<organism evidence="10 11">
    <name type="scientific">Zasmidium cellare</name>
    <name type="common">Wine cellar mold</name>
    <name type="synonym">Racodium cellare</name>
    <dbReference type="NCBI Taxonomy" id="395010"/>
    <lineage>
        <taxon>Eukaryota</taxon>
        <taxon>Fungi</taxon>
        <taxon>Dikarya</taxon>
        <taxon>Ascomycota</taxon>
        <taxon>Pezizomycotina</taxon>
        <taxon>Dothideomycetes</taxon>
        <taxon>Dothideomycetidae</taxon>
        <taxon>Mycosphaerellales</taxon>
        <taxon>Mycosphaerellaceae</taxon>
        <taxon>Zasmidium</taxon>
    </lineage>
</organism>
<dbReference type="CDD" id="cd07331">
    <property type="entry name" value="M48C_Oma1_like"/>
    <property type="match status" value="1"/>
</dbReference>
<gene>
    <name evidence="10" type="ORF">PRZ48_006249</name>
</gene>
<dbReference type="Gene3D" id="3.30.2010.10">
    <property type="entry name" value="Metalloproteases ('zincins'), catalytic domain"/>
    <property type="match status" value="1"/>
</dbReference>
<dbReference type="PANTHER" id="PTHR43135:SF3">
    <property type="entry name" value="ALPHA-D-RIBOSE 1-METHYLPHOSPHONATE 5-TRIPHOSPHATE DIPHOSPHATASE"/>
    <property type="match status" value="1"/>
</dbReference>
<comment type="caution">
    <text evidence="10">The sequence shown here is derived from an EMBL/GenBank/DDBJ whole genome shotgun (WGS) entry which is preliminary data.</text>
</comment>
<keyword evidence="2" id="KW-0645">Protease</keyword>
<reference evidence="10 11" key="1">
    <citation type="journal article" date="2023" name="G3 (Bethesda)">
        <title>A chromosome-level genome assembly of Zasmidium syzygii isolated from banana leaves.</title>
        <authorList>
            <person name="van Westerhoven A.C."/>
            <person name="Mehrabi R."/>
            <person name="Talebi R."/>
            <person name="Steentjes M.B.F."/>
            <person name="Corcolon B."/>
            <person name="Chong P.A."/>
            <person name="Kema G.H.J."/>
            <person name="Seidl M.F."/>
        </authorList>
    </citation>
    <scope>NUCLEOTIDE SEQUENCE [LARGE SCALE GENOMIC DNA]</scope>
    <source>
        <strain evidence="10 11">P124</strain>
    </source>
</reference>
<dbReference type="SUPFAM" id="SSF51556">
    <property type="entry name" value="Metallo-dependent hydrolases"/>
    <property type="match status" value="1"/>
</dbReference>
<evidence type="ECO:0000256" key="6">
    <source>
        <dbReference type="ARBA" id="ARBA00023049"/>
    </source>
</evidence>
<dbReference type="Gene3D" id="3.20.20.140">
    <property type="entry name" value="Metal-dependent hydrolases"/>
    <property type="match status" value="1"/>
</dbReference>
<dbReference type="InterPro" id="IPR011059">
    <property type="entry name" value="Metal-dep_hydrolase_composite"/>
</dbReference>
<evidence type="ECO:0000259" key="8">
    <source>
        <dbReference type="Pfam" id="PF01435"/>
    </source>
</evidence>
<evidence type="ECO:0000256" key="4">
    <source>
        <dbReference type="ARBA" id="ARBA00022801"/>
    </source>
</evidence>
<evidence type="ECO:0000313" key="10">
    <source>
        <dbReference type="EMBL" id="KAK4502823.1"/>
    </source>
</evidence>
<dbReference type="InterPro" id="IPR006680">
    <property type="entry name" value="Amidohydro-rel"/>
</dbReference>
<evidence type="ECO:0000256" key="7">
    <source>
        <dbReference type="SAM" id="Phobius"/>
    </source>
</evidence>
<dbReference type="Pfam" id="PF01435">
    <property type="entry name" value="Peptidase_M48"/>
    <property type="match status" value="1"/>
</dbReference>
<keyword evidence="5" id="KW-0862">Zinc</keyword>
<dbReference type="EMBL" id="JAXOVC010000004">
    <property type="protein sequence ID" value="KAK4502823.1"/>
    <property type="molecule type" value="Genomic_DNA"/>
</dbReference>
<evidence type="ECO:0000256" key="1">
    <source>
        <dbReference type="ARBA" id="ARBA00001947"/>
    </source>
</evidence>
<feature type="domain" description="Amidohydrolase-related" evidence="9">
    <location>
        <begin position="429"/>
        <end position="798"/>
    </location>
</feature>
<dbReference type="CDD" id="cd01299">
    <property type="entry name" value="Met_dep_hydrolase_A"/>
    <property type="match status" value="1"/>
</dbReference>
<dbReference type="InterPro" id="IPR051781">
    <property type="entry name" value="Metallo-dep_Hydrolase"/>
</dbReference>
<dbReference type="InterPro" id="IPR001915">
    <property type="entry name" value="Peptidase_M48"/>
</dbReference>
<protein>
    <recommendedName>
        <fullName evidence="12">Peptidase M48 domain-containing protein</fullName>
    </recommendedName>
</protein>
<name>A0ABR0EPU3_ZASCE</name>
<sequence>MFANRILLAFRPAFRSTTQSFTSAGRGSPFAYRSPVHQGTRLFTQLHAKRTKRIDWQQTWQRSQQKRGYRRQAFNYQRFNSTSGLFKRWAARPTFYYEIGGIAVVVGGVYTYNLETVQVSGRRRFNIVSAESEAQMGQQMYQETMQEFQGKLMPPYSKEHRQVQRVLDRLVPHSGLEDEKWEIFVINDDMKNAFVIPGGKVFVFRGILDICQGDDGLAAVLGHEIAHNVAHHAAERMSQSFILFGVTFIGSTLLGVDFGIGRLATQLAFSLPGSRAQEQEADYIGLLMMAESCYDPSAAMGLWARMQEEEKGAPPQFLSTHPSSHNRLEKIREWLPEAEVKRESGDCYAMGPYVNDFKRVADFSRWPKMKDTFAIHTDCLFDPKQKKFVKDTSIDVNPATGLITKVYQRKAKSTITIEHGDIDLRGKCVLPGLVDAHTHIFLHSYSEASSTSQMRDESIIERTIRATNHCRTALLAGYTTYRDLGTEGAQDADVHVRDAVNRGLIPGPRIFCATECLASSGGYEVRQENVIGGTITPRISDPCDGVAGVRAGVRRRLAAGADVVKFYADYRKRTLRFPAPAYPGCPDILFPPPEKSGPSGIYNQRNPNLLLFRQDEMDEMVKEANAARAPVAAHAQSAEAVTMAAKAGVTTIEHGPEPMDGTEAMATMKKNGVIWVPTIAVFDSELPKGDERREHILRQVKKAYDHGVKLACGGDTGAFPHGENVREMELMLKAGVPLEEVLLAATLRGWEACGGDWCGRRFGWWEEGCAADVVALEGDVREDMGALRRVGFVMKDGRVWKRDGVAVGMV</sequence>
<accession>A0ABR0EPU3</accession>
<comment type="cofactor">
    <cofactor evidence="1">
        <name>Zn(2+)</name>
        <dbReference type="ChEBI" id="CHEBI:29105"/>
    </cofactor>
</comment>
<dbReference type="InterPro" id="IPR032466">
    <property type="entry name" value="Metal_Hydrolase"/>
</dbReference>
<keyword evidence="7" id="KW-0812">Transmembrane</keyword>
<keyword evidence="4" id="KW-0378">Hydrolase</keyword>
<feature type="transmembrane region" description="Helical" evidence="7">
    <location>
        <begin position="95"/>
        <end position="114"/>
    </location>
</feature>